<dbReference type="AlphaFoldDB" id="A0A251T6P2"/>
<reference evidence="2 4" key="1">
    <citation type="journal article" date="2017" name="Nature">
        <title>The sunflower genome provides insights into oil metabolism, flowering and Asterid evolution.</title>
        <authorList>
            <person name="Badouin H."/>
            <person name="Gouzy J."/>
            <person name="Grassa C.J."/>
            <person name="Murat F."/>
            <person name="Staton S.E."/>
            <person name="Cottret L."/>
            <person name="Lelandais-Briere C."/>
            <person name="Owens G.L."/>
            <person name="Carrere S."/>
            <person name="Mayjonade B."/>
            <person name="Legrand L."/>
            <person name="Gill N."/>
            <person name="Kane N.C."/>
            <person name="Bowers J.E."/>
            <person name="Hubner S."/>
            <person name="Bellec A."/>
            <person name="Berard A."/>
            <person name="Berges H."/>
            <person name="Blanchet N."/>
            <person name="Boniface M.C."/>
            <person name="Brunel D."/>
            <person name="Catrice O."/>
            <person name="Chaidir N."/>
            <person name="Claudel C."/>
            <person name="Donnadieu C."/>
            <person name="Faraut T."/>
            <person name="Fievet G."/>
            <person name="Helmstetter N."/>
            <person name="King M."/>
            <person name="Knapp S.J."/>
            <person name="Lai Z."/>
            <person name="Le Paslier M.C."/>
            <person name="Lippi Y."/>
            <person name="Lorenzon L."/>
            <person name="Mandel J.R."/>
            <person name="Marage G."/>
            <person name="Marchand G."/>
            <person name="Marquand E."/>
            <person name="Bret-Mestries E."/>
            <person name="Morien E."/>
            <person name="Nambeesan S."/>
            <person name="Nguyen T."/>
            <person name="Pegot-Espagnet P."/>
            <person name="Pouilly N."/>
            <person name="Raftis F."/>
            <person name="Sallet E."/>
            <person name="Schiex T."/>
            <person name="Thomas J."/>
            <person name="Vandecasteele C."/>
            <person name="Vares D."/>
            <person name="Vear F."/>
            <person name="Vautrin S."/>
            <person name="Crespi M."/>
            <person name="Mangin B."/>
            <person name="Burke J.M."/>
            <person name="Salse J."/>
            <person name="Munos S."/>
            <person name="Vincourt P."/>
            <person name="Rieseberg L.H."/>
            <person name="Langlade N.B."/>
        </authorList>
    </citation>
    <scope>NUCLEOTIDE SEQUENCE [LARGE SCALE GENOMIC DNA]</scope>
    <source>
        <strain evidence="4">cv. SF193</strain>
        <tissue evidence="2">Leaves</tissue>
    </source>
</reference>
<evidence type="ECO:0000313" key="4">
    <source>
        <dbReference type="Proteomes" id="UP000215914"/>
    </source>
</evidence>
<protein>
    <submittedName>
        <fullName evidence="3">Uncharacterized protein</fullName>
    </submittedName>
</protein>
<dbReference type="EMBL" id="MNCJ02000326">
    <property type="protein sequence ID" value="KAF5781510.1"/>
    <property type="molecule type" value="Genomic_DNA"/>
</dbReference>
<organism evidence="3 4">
    <name type="scientific">Helianthus annuus</name>
    <name type="common">Common sunflower</name>
    <dbReference type="NCBI Taxonomy" id="4232"/>
    <lineage>
        <taxon>Eukaryota</taxon>
        <taxon>Viridiplantae</taxon>
        <taxon>Streptophyta</taxon>
        <taxon>Embryophyta</taxon>
        <taxon>Tracheophyta</taxon>
        <taxon>Spermatophyta</taxon>
        <taxon>Magnoliopsida</taxon>
        <taxon>eudicotyledons</taxon>
        <taxon>Gunneridae</taxon>
        <taxon>Pentapetalae</taxon>
        <taxon>asterids</taxon>
        <taxon>campanulids</taxon>
        <taxon>Asterales</taxon>
        <taxon>Asteraceae</taxon>
        <taxon>Asteroideae</taxon>
        <taxon>Heliantheae alliance</taxon>
        <taxon>Heliantheae</taxon>
        <taxon>Helianthus</taxon>
    </lineage>
</organism>
<dbReference type="Proteomes" id="UP000215914">
    <property type="component" value="Chromosome 11"/>
</dbReference>
<evidence type="ECO:0000313" key="3">
    <source>
        <dbReference type="EMBL" id="OTG06807.1"/>
    </source>
</evidence>
<keyword evidence="4" id="KW-1185">Reference proteome</keyword>
<name>A0A251T6P2_HELAN</name>
<sequence>MRETLCYVTMHVKEETKQPESDISDFLLTKMFEFLCTKGLHHRRRRASGRRYEFRQQAFGEEERGSEAEESAGEESEGGEGSEQSETACECVLRVHVCCVNLRFLFVLYIILCCCYE</sequence>
<reference evidence="2" key="3">
    <citation type="submission" date="2020-06" db="EMBL/GenBank/DDBJ databases">
        <title>Helianthus annuus Genome sequencing and assembly Release 2.</title>
        <authorList>
            <person name="Gouzy J."/>
            <person name="Langlade N."/>
            <person name="Munos S."/>
        </authorList>
    </citation>
    <scope>NUCLEOTIDE SEQUENCE</scope>
    <source>
        <tissue evidence="2">Leaves</tissue>
    </source>
</reference>
<feature type="compositionally biased region" description="Acidic residues" evidence="1">
    <location>
        <begin position="68"/>
        <end position="80"/>
    </location>
</feature>
<dbReference type="Gramene" id="mRNA:HanXRQr2_Chr11g0484521">
    <property type="protein sequence ID" value="mRNA:HanXRQr2_Chr11g0484521"/>
    <property type="gene ID" value="HanXRQr2_Chr11g0484521"/>
</dbReference>
<feature type="region of interest" description="Disordered" evidence="1">
    <location>
        <begin position="54"/>
        <end position="84"/>
    </location>
</feature>
<gene>
    <name evidence="3" type="ORF">HannXRQ_Chr11g0323381</name>
    <name evidence="2" type="ORF">HanXRQr2_Chr11g0484521</name>
</gene>
<reference evidence="3" key="2">
    <citation type="submission" date="2017-02" db="EMBL/GenBank/DDBJ databases">
        <title>Sunflower complete genome.</title>
        <authorList>
            <person name="Langlade N."/>
            <person name="Munos S."/>
        </authorList>
    </citation>
    <scope>NUCLEOTIDE SEQUENCE [LARGE SCALE GENOMIC DNA]</scope>
    <source>
        <tissue evidence="3">Leaves</tissue>
    </source>
</reference>
<dbReference type="InParanoid" id="A0A251T6P2"/>
<dbReference type="EMBL" id="CM007900">
    <property type="protein sequence ID" value="OTG06807.1"/>
    <property type="molecule type" value="Genomic_DNA"/>
</dbReference>
<evidence type="ECO:0000256" key="1">
    <source>
        <dbReference type="SAM" id="MobiDB-lite"/>
    </source>
</evidence>
<proteinExistence type="predicted"/>
<accession>A0A251T6P2</accession>
<evidence type="ECO:0000313" key="2">
    <source>
        <dbReference type="EMBL" id="KAF5781510.1"/>
    </source>
</evidence>